<dbReference type="AlphaFoldDB" id="A0A9P3GTF3"/>
<sequence>MSLGRREDAGRGLQTVPKNWPRRAEWESRSELDVCPRVRVMINLCPRATHLHLHRYANASSSRIRAISPHTKTGCHGMKTLLRRRFPSP</sequence>
<evidence type="ECO:0000313" key="2">
    <source>
        <dbReference type="Proteomes" id="UP000703269"/>
    </source>
</evidence>
<organism evidence="1 2">
    <name type="scientific">Phanerochaete sordida</name>
    <dbReference type="NCBI Taxonomy" id="48140"/>
    <lineage>
        <taxon>Eukaryota</taxon>
        <taxon>Fungi</taxon>
        <taxon>Dikarya</taxon>
        <taxon>Basidiomycota</taxon>
        <taxon>Agaricomycotina</taxon>
        <taxon>Agaricomycetes</taxon>
        <taxon>Polyporales</taxon>
        <taxon>Phanerochaetaceae</taxon>
        <taxon>Phanerochaete</taxon>
    </lineage>
</organism>
<evidence type="ECO:0000313" key="1">
    <source>
        <dbReference type="EMBL" id="GJF01019.1"/>
    </source>
</evidence>
<keyword evidence="2" id="KW-1185">Reference proteome</keyword>
<name>A0A9P3GTF3_9APHY</name>
<proteinExistence type="predicted"/>
<comment type="caution">
    <text evidence="1">The sequence shown here is derived from an EMBL/GenBank/DDBJ whole genome shotgun (WGS) entry which is preliminary data.</text>
</comment>
<dbReference type="EMBL" id="BPQB01000313">
    <property type="protein sequence ID" value="GJF01019.1"/>
    <property type="molecule type" value="Genomic_DNA"/>
</dbReference>
<reference evidence="1 2" key="1">
    <citation type="submission" date="2021-08" db="EMBL/GenBank/DDBJ databases">
        <title>Draft Genome Sequence of Phanerochaete sordida strain YK-624.</title>
        <authorList>
            <person name="Mori T."/>
            <person name="Dohra H."/>
            <person name="Suzuki T."/>
            <person name="Kawagishi H."/>
            <person name="Hirai H."/>
        </authorList>
    </citation>
    <scope>NUCLEOTIDE SEQUENCE [LARGE SCALE GENOMIC DNA]</scope>
    <source>
        <strain evidence="1 2">YK-624</strain>
    </source>
</reference>
<accession>A0A9P3GTF3</accession>
<protein>
    <submittedName>
        <fullName evidence="1">Uncharacterized protein</fullName>
    </submittedName>
</protein>
<dbReference type="Proteomes" id="UP000703269">
    <property type="component" value="Unassembled WGS sequence"/>
</dbReference>
<gene>
    <name evidence="1" type="ORF">PsYK624_173250</name>
</gene>